<dbReference type="NCBIfam" id="TIGR00486">
    <property type="entry name" value="YbgI_SA1388"/>
    <property type="match status" value="1"/>
</dbReference>
<sequence>MKLSKLISFLEDKFPAFLSEEWDNVGLLVGKRDLKINGILLSLDITEKVIDKAIECGANLIITHHPMIFKPMKNITTDSLTGKKIIRLIENGISVYSMHTNLDSGKNGLNDFLGENILGFKNGKILDSIEKNGREFGIGRVYKLENILTIENLSQLLKEKLKLNSINIVKSNEEKEIKKVALISGAGASYWRKAKKLGAQVLITGDVKYHEAMDAKEENFSLIDIGHFESEWIFSNLLEDLIKKEFEIDIKIFNDGPVFEKM</sequence>
<comment type="similarity">
    <text evidence="1">Belongs to the GTP cyclohydrolase I type 2/NIF3 family.</text>
</comment>
<evidence type="ECO:0000313" key="4">
    <source>
        <dbReference type="Proteomes" id="UP001279681"/>
    </source>
</evidence>
<dbReference type="PANTHER" id="PTHR13799:SF14">
    <property type="entry name" value="GTP CYCLOHYDROLASE 1 TYPE 2 HOMOLOG"/>
    <property type="match status" value="1"/>
</dbReference>
<dbReference type="InterPro" id="IPR036069">
    <property type="entry name" value="DUF34/NIF3_sf"/>
</dbReference>
<proteinExistence type="inferred from homology"/>
<evidence type="ECO:0000256" key="2">
    <source>
        <dbReference type="ARBA" id="ARBA00022723"/>
    </source>
</evidence>
<dbReference type="PANTHER" id="PTHR13799">
    <property type="entry name" value="NGG1 INTERACTING FACTOR 3"/>
    <property type="match status" value="1"/>
</dbReference>
<protein>
    <submittedName>
        <fullName evidence="3">Nif3-like dinuclear metal center hexameric protein</fullName>
    </submittedName>
</protein>
<dbReference type="Pfam" id="PF01784">
    <property type="entry name" value="DUF34_NIF3"/>
    <property type="match status" value="1"/>
</dbReference>
<comment type="caution">
    <text evidence="3">The sequence shown here is derived from an EMBL/GenBank/DDBJ whole genome shotgun (WGS) entry which is preliminary data.</text>
</comment>
<organism evidence="3 4">
    <name type="scientific">Candidatus Cetobacterium colombiensis</name>
    <dbReference type="NCBI Taxonomy" id="3073100"/>
    <lineage>
        <taxon>Bacteria</taxon>
        <taxon>Fusobacteriati</taxon>
        <taxon>Fusobacteriota</taxon>
        <taxon>Fusobacteriia</taxon>
        <taxon>Fusobacteriales</taxon>
        <taxon>Fusobacteriaceae</taxon>
        <taxon>Cetobacterium</taxon>
    </lineage>
</organism>
<name>A0ABU4W7P3_9FUSO</name>
<reference evidence="4" key="1">
    <citation type="submission" date="2023-07" db="EMBL/GenBank/DDBJ databases">
        <authorList>
            <person name="Colorado M.A."/>
            <person name="Villamil L.M."/>
            <person name="Melo J.F."/>
            <person name="Rodriguez J.A."/>
            <person name="Ruiz R.Y."/>
        </authorList>
    </citation>
    <scope>NUCLEOTIDE SEQUENCE [LARGE SCALE GENOMIC DNA]</scope>
    <source>
        <strain evidence="4">C33</strain>
    </source>
</reference>
<keyword evidence="4" id="KW-1185">Reference proteome</keyword>
<keyword evidence="2" id="KW-0479">Metal-binding</keyword>
<dbReference type="SUPFAM" id="SSF102705">
    <property type="entry name" value="NIF3 (NGG1p interacting factor 3)-like"/>
    <property type="match status" value="1"/>
</dbReference>
<gene>
    <name evidence="3" type="ORF">RFV38_01975</name>
</gene>
<dbReference type="EMBL" id="JAVIKH010000002">
    <property type="protein sequence ID" value="MDX8335269.1"/>
    <property type="molecule type" value="Genomic_DNA"/>
</dbReference>
<dbReference type="Gene3D" id="3.40.1390.30">
    <property type="entry name" value="NIF3 (NGG1p interacting factor 3)-like"/>
    <property type="match status" value="2"/>
</dbReference>
<evidence type="ECO:0000256" key="1">
    <source>
        <dbReference type="ARBA" id="ARBA00006964"/>
    </source>
</evidence>
<evidence type="ECO:0000313" key="3">
    <source>
        <dbReference type="EMBL" id="MDX8335269.1"/>
    </source>
</evidence>
<dbReference type="Proteomes" id="UP001279681">
    <property type="component" value="Unassembled WGS sequence"/>
</dbReference>
<accession>A0ABU4W7P3</accession>
<dbReference type="InterPro" id="IPR002678">
    <property type="entry name" value="DUF34/NIF3"/>
</dbReference>
<dbReference type="RefSeq" id="WP_320312679.1">
    <property type="nucleotide sequence ID" value="NZ_JAVIKH010000002.1"/>
</dbReference>